<dbReference type="RefSeq" id="WP_376979200.1">
    <property type="nucleotide sequence ID" value="NZ_JBHLSV010000005.1"/>
</dbReference>
<gene>
    <name evidence="2" type="ORF">ACFFF6_06230</name>
</gene>
<organism evidence="2 3">
    <name type="scientific">Brachybacterium hainanense</name>
    <dbReference type="NCBI Taxonomy" id="1541174"/>
    <lineage>
        <taxon>Bacteria</taxon>
        <taxon>Bacillati</taxon>
        <taxon>Actinomycetota</taxon>
        <taxon>Actinomycetes</taxon>
        <taxon>Micrococcales</taxon>
        <taxon>Dermabacteraceae</taxon>
        <taxon>Brachybacterium</taxon>
    </lineage>
</organism>
<evidence type="ECO:0000313" key="2">
    <source>
        <dbReference type="EMBL" id="MFC0673550.1"/>
    </source>
</evidence>
<dbReference type="EMBL" id="JBHLSV010000005">
    <property type="protein sequence ID" value="MFC0673550.1"/>
    <property type="molecule type" value="Genomic_DNA"/>
</dbReference>
<sequence length="132" mass="14060">MDALDLRDSCIAALQHLDVDVTDDGVEKDSDGRVRRTVILGVTAGVAGNRRAAGGSVDRTGTVNALVVTASRDSCLWLVQRVRDALADLPLGSPHGRLTDASYDAEPQPEPGTTPARWSQALAFTITRKRGH</sequence>
<protein>
    <recommendedName>
        <fullName evidence="4">Tail terminator</fullName>
    </recommendedName>
</protein>
<feature type="region of interest" description="Disordered" evidence="1">
    <location>
        <begin position="93"/>
        <end position="115"/>
    </location>
</feature>
<evidence type="ECO:0000256" key="1">
    <source>
        <dbReference type="SAM" id="MobiDB-lite"/>
    </source>
</evidence>
<reference evidence="2 3" key="1">
    <citation type="submission" date="2024-09" db="EMBL/GenBank/DDBJ databases">
        <authorList>
            <person name="Sun Q."/>
            <person name="Mori K."/>
        </authorList>
    </citation>
    <scope>NUCLEOTIDE SEQUENCE [LARGE SCALE GENOMIC DNA]</scope>
    <source>
        <strain evidence="2 3">CICC 10874</strain>
    </source>
</reference>
<keyword evidence="3" id="KW-1185">Reference proteome</keyword>
<proteinExistence type="predicted"/>
<evidence type="ECO:0000313" key="3">
    <source>
        <dbReference type="Proteomes" id="UP001589793"/>
    </source>
</evidence>
<name>A0ABV6R989_9MICO</name>
<dbReference type="Proteomes" id="UP001589793">
    <property type="component" value="Unassembled WGS sequence"/>
</dbReference>
<accession>A0ABV6R989</accession>
<comment type="caution">
    <text evidence="2">The sequence shown here is derived from an EMBL/GenBank/DDBJ whole genome shotgun (WGS) entry which is preliminary data.</text>
</comment>
<evidence type="ECO:0008006" key="4">
    <source>
        <dbReference type="Google" id="ProtNLM"/>
    </source>
</evidence>